<evidence type="ECO:0000256" key="10">
    <source>
        <dbReference type="ARBA" id="ARBA00023136"/>
    </source>
</evidence>
<dbReference type="GO" id="GO:0090110">
    <property type="term" value="P:COPII-coated vesicle cargo loading"/>
    <property type="evidence" value="ECO:0007669"/>
    <property type="project" value="TreeGrafter"/>
</dbReference>
<name>A0A9W4TZP6_9ASCO</name>
<dbReference type="OrthoDB" id="4093209at2759"/>
<dbReference type="Pfam" id="PF04811">
    <property type="entry name" value="Sec23_trunk"/>
    <property type="match status" value="1"/>
</dbReference>
<dbReference type="GO" id="GO:0070971">
    <property type="term" value="C:endoplasmic reticulum exit site"/>
    <property type="evidence" value="ECO:0007669"/>
    <property type="project" value="TreeGrafter"/>
</dbReference>
<dbReference type="InterPro" id="IPR006896">
    <property type="entry name" value="Sec23/24_trunk_dom"/>
</dbReference>
<dbReference type="GO" id="GO:0000139">
    <property type="term" value="C:Golgi membrane"/>
    <property type="evidence" value="ECO:0007669"/>
    <property type="project" value="UniProtKB-SubCell"/>
</dbReference>
<dbReference type="SUPFAM" id="SSF53300">
    <property type="entry name" value="vWA-like"/>
    <property type="match status" value="1"/>
</dbReference>
<keyword evidence="7 13" id="KW-0862">Zinc</keyword>
<accession>A0A9W4TZP6</accession>
<evidence type="ECO:0000313" key="18">
    <source>
        <dbReference type="Proteomes" id="UP001152885"/>
    </source>
</evidence>
<keyword evidence="11 13" id="KW-0968">Cytoplasmic vesicle</keyword>
<keyword evidence="13" id="KW-0333">Golgi apparatus</keyword>
<comment type="function">
    <text evidence="12 13">Component of the coat protein complex II (COPII) which promotes the formation of transport vesicles from the endoplasmic reticulum (ER). The coat has two main functions, the physical deformation of the endoplasmic reticulum membrane into vesicles and the selection of cargo molecules.</text>
</comment>
<dbReference type="GO" id="GO:0005789">
    <property type="term" value="C:endoplasmic reticulum membrane"/>
    <property type="evidence" value="ECO:0007669"/>
    <property type="project" value="UniProtKB-SubCell"/>
</dbReference>
<dbReference type="GO" id="GO:0005096">
    <property type="term" value="F:GTPase activator activity"/>
    <property type="evidence" value="ECO:0007669"/>
    <property type="project" value="TreeGrafter"/>
</dbReference>
<evidence type="ECO:0000256" key="9">
    <source>
        <dbReference type="ARBA" id="ARBA00022927"/>
    </source>
</evidence>
<evidence type="ECO:0000259" key="15">
    <source>
        <dbReference type="Pfam" id="PF04811"/>
    </source>
</evidence>
<dbReference type="AlphaFoldDB" id="A0A9W4TZP6"/>
<feature type="domain" description="Sec23/Sec24 helical" evidence="16">
    <location>
        <begin position="541"/>
        <end position="656"/>
    </location>
</feature>
<evidence type="ECO:0000256" key="1">
    <source>
        <dbReference type="ARBA" id="ARBA00004299"/>
    </source>
</evidence>
<gene>
    <name evidence="17" type="ORF">CANVERA_P3218</name>
</gene>
<organism evidence="17 18">
    <name type="scientific">Candida verbasci</name>
    <dbReference type="NCBI Taxonomy" id="1227364"/>
    <lineage>
        <taxon>Eukaryota</taxon>
        <taxon>Fungi</taxon>
        <taxon>Dikarya</taxon>
        <taxon>Ascomycota</taxon>
        <taxon>Saccharomycotina</taxon>
        <taxon>Pichiomycetes</taxon>
        <taxon>Debaryomycetaceae</taxon>
        <taxon>Candida/Lodderomyces clade</taxon>
        <taxon>Candida</taxon>
    </lineage>
</organism>
<dbReference type="SUPFAM" id="SSF82919">
    <property type="entry name" value="Zn-finger domain of Sec23/24"/>
    <property type="match status" value="1"/>
</dbReference>
<evidence type="ECO:0000256" key="12">
    <source>
        <dbReference type="ARBA" id="ARBA00025471"/>
    </source>
</evidence>
<comment type="caution">
    <text evidence="17">The sequence shown here is derived from an EMBL/GenBank/DDBJ whole genome shotgun (WGS) entry which is preliminary data.</text>
</comment>
<dbReference type="SUPFAM" id="SSF81995">
    <property type="entry name" value="beta-sandwich domain of Sec23/24"/>
    <property type="match status" value="1"/>
</dbReference>
<sequence length="690" mass="79538">MIDESIRFNWNVFPSTKLEETQISTPIGCLFTPFSKIEKVVPRINKIPIKCQQCETLINPFIKLDRANDMWWCPFCKKRTYIGNLNIPESAKSAEDWPMELRESSKIIEYELPRDISDKSNDEASLVYVFVIDKYQHIESPEEFQSLLDVICESLNAVPENGLIGLITFDSRVYVHDLTNNKKTAIVNDKQFSPKESANNIAAAVYGTFLIKFNHESKTKIIDHIKSIKPTFSKSFKPERCTGFAHFVYSVLLSEVKNSIGNVLFFTSGPGTQEPGKIVDCNSSMRSHQNIIDLEAPYLTSSLKFYTALSYITNGLSISKAFEIAYSPSLNSTQYDINDSQSIWATNLFVGSIDQVGAYEMKPLIRNSNGVMYSFESFKAYQLLSCINQTIKMVSYKSTLEVSTSTGLKTSKLLFGGGYALPSSYHKASKYHHMYNDKIDDQLGEFDSAMSKKNYTNRWKFNKLNKDDTISIFFKMDTVKSSKHISSTFPTSVHIQYRLKYWSQEHKKWYLKLFTICKPTTNAFFKEGIIYKEHKLLSTFDRRAWIVLLTRLLINKIDTSLGFESFDDLIKLIDTNFTQLLHHFGGLSIKANSKTANNPHLKLQTKYEINENFKDLPSLIYNLRKNYNLIRIFNSSPDETAFYHLWFMRMNLNLSLKVIEPELIFTKAIFMQSYNNTEKSFTRQISHIKT</sequence>
<dbReference type="Gene3D" id="3.40.50.410">
    <property type="entry name" value="von Willebrand factor, type A domain"/>
    <property type="match status" value="1"/>
</dbReference>
<proteinExistence type="inferred from homology"/>
<evidence type="ECO:0000256" key="3">
    <source>
        <dbReference type="ARBA" id="ARBA00009210"/>
    </source>
</evidence>
<keyword evidence="4 13" id="KW-0813">Transport</keyword>
<comment type="similarity">
    <text evidence="3 13">Belongs to the SEC23/SEC24 family. SEC23 subfamily.</text>
</comment>
<feature type="domain" description="Sec23/Sec24 trunk" evidence="15">
    <location>
        <begin position="125"/>
        <end position="310"/>
    </location>
</feature>
<dbReference type="Gene3D" id="1.20.120.730">
    <property type="entry name" value="Sec23/Sec24 helical domain"/>
    <property type="match status" value="1"/>
</dbReference>
<dbReference type="GO" id="GO:0030127">
    <property type="term" value="C:COPII vesicle coat"/>
    <property type="evidence" value="ECO:0007669"/>
    <property type="project" value="InterPro"/>
</dbReference>
<evidence type="ECO:0000256" key="6">
    <source>
        <dbReference type="ARBA" id="ARBA00022824"/>
    </source>
</evidence>
<dbReference type="InterPro" id="IPR036174">
    <property type="entry name" value="Znf_Sec23_Sec24_sf"/>
</dbReference>
<dbReference type="GO" id="GO:0008270">
    <property type="term" value="F:zinc ion binding"/>
    <property type="evidence" value="ECO:0007669"/>
    <property type="project" value="InterPro"/>
</dbReference>
<evidence type="ECO:0000256" key="8">
    <source>
        <dbReference type="ARBA" id="ARBA00022892"/>
    </source>
</evidence>
<dbReference type="InterPro" id="IPR036465">
    <property type="entry name" value="vWFA_dom_sf"/>
</dbReference>
<evidence type="ECO:0000256" key="5">
    <source>
        <dbReference type="ARBA" id="ARBA00022723"/>
    </source>
</evidence>
<keyword evidence="13" id="KW-0963">Cytoplasm</keyword>
<dbReference type="SUPFAM" id="SSF81811">
    <property type="entry name" value="Helical domain of Sec23/24"/>
    <property type="match status" value="1"/>
</dbReference>
<evidence type="ECO:0000256" key="11">
    <source>
        <dbReference type="ARBA" id="ARBA00023329"/>
    </source>
</evidence>
<dbReference type="Pfam" id="PF04815">
    <property type="entry name" value="Sec23_helical"/>
    <property type="match status" value="1"/>
</dbReference>
<keyword evidence="6 13" id="KW-0256">Endoplasmic reticulum</keyword>
<keyword evidence="8 13" id="KW-0931">ER-Golgi transport</keyword>
<evidence type="ECO:0000313" key="17">
    <source>
        <dbReference type="EMBL" id="CAI5758706.1"/>
    </source>
</evidence>
<dbReference type="PANTHER" id="PTHR11141:SF0">
    <property type="entry name" value="PROTEIN TRANSPORT PROTEIN SEC23"/>
    <property type="match status" value="1"/>
</dbReference>
<dbReference type="InterPro" id="IPR006900">
    <property type="entry name" value="Sec23/24_helical_dom"/>
</dbReference>
<comment type="subcellular location">
    <subcellularLocation>
        <location evidence="13">Cytoplasm</location>
    </subcellularLocation>
    <subcellularLocation>
        <location evidence="1 13">Cytoplasmic vesicle</location>
        <location evidence="1 13">COPII-coated vesicle membrane</location>
        <topology evidence="1 13">Peripheral membrane protein</topology>
        <orientation evidence="1 13">Cytoplasmic side</orientation>
    </subcellularLocation>
    <subcellularLocation>
        <location evidence="2 13">Endoplasmic reticulum membrane</location>
        <topology evidence="2 13">Peripheral membrane protein</topology>
        <orientation evidence="2 13">Cytoplasmic side</orientation>
    </subcellularLocation>
    <subcellularLocation>
        <location evidence="13">Golgi apparatus membrane</location>
        <topology evidence="13">Peripheral membrane protein</topology>
        <orientation evidence="13">Cytoplasmic side</orientation>
    </subcellularLocation>
</comment>
<dbReference type="GO" id="GO:0006886">
    <property type="term" value="P:intracellular protein transport"/>
    <property type="evidence" value="ECO:0007669"/>
    <property type="project" value="InterPro"/>
</dbReference>
<dbReference type="InterPro" id="IPR037364">
    <property type="entry name" value="Sec23"/>
</dbReference>
<dbReference type="PANTHER" id="PTHR11141">
    <property type="entry name" value="PROTEIN TRANSPORT PROTEIN SEC23"/>
    <property type="match status" value="1"/>
</dbReference>
<protein>
    <recommendedName>
        <fullName evidence="13">Protein transport protein SEC23</fullName>
    </recommendedName>
</protein>
<keyword evidence="9 13" id="KW-0653">Protein transport</keyword>
<evidence type="ECO:0000256" key="2">
    <source>
        <dbReference type="ARBA" id="ARBA00004397"/>
    </source>
</evidence>
<feature type="domain" description="Zinc finger Sec23/Sec24-type" evidence="14">
    <location>
        <begin position="48"/>
        <end position="82"/>
    </location>
</feature>
<keyword evidence="18" id="KW-1185">Reference proteome</keyword>
<evidence type="ECO:0000256" key="13">
    <source>
        <dbReference type="RuleBase" id="RU365030"/>
    </source>
</evidence>
<evidence type="ECO:0000256" key="4">
    <source>
        <dbReference type="ARBA" id="ARBA00022448"/>
    </source>
</evidence>
<dbReference type="Proteomes" id="UP001152885">
    <property type="component" value="Unassembled WGS sequence"/>
</dbReference>
<keyword evidence="5 13" id="KW-0479">Metal-binding</keyword>
<dbReference type="EMBL" id="CANTUO010000003">
    <property type="protein sequence ID" value="CAI5758706.1"/>
    <property type="molecule type" value="Genomic_DNA"/>
</dbReference>
<reference evidence="17" key="1">
    <citation type="submission" date="2022-12" db="EMBL/GenBank/DDBJ databases">
        <authorList>
            <person name="Brejova B."/>
        </authorList>
    </citation>
    <scope>NUCLEOTIDE SEQUENCE</scope>
</reference>
<evidence type="ECO:0000256" key="7">
    <source>
        <dbReference type="ARBA" id="ARBA00022833"/>
    </source>
</evidence>
<dbReference type="InterPro" id="IPR036175">
    <property type="entry name" value="Sec23/24_helical_dom_sf"/>
</dbReference>
<evidence type="ECO:0000259" key="14">
    <source>
        <dbReference type="Pfam" id="PF04810"/>
    </source>
</evidence>
<evidence type="ECO:0000259" key="16">
    <source>
        <dbReference type="Pfam" id="PF04815"/>
    </source>
</evidence>
<dbReference type="Gene3D" id="2.30.30.380">
    <property type="entry name" value="Zn-finger domain of Sec23/24"/>
    <property type="match status" value="1"/>
</dbReference>
<dbReference type="InterPro" id="IPR006895">
    <property type="entry name" value="Znf_Sec23_Sec24"/>
</dbReference>
<dbReference type="Pfam" id="PF04810">
    <property type="entry name" value="zf-Sec23_Sec24"/>
    <property type="match status" value="1"/>
</dbReference>
<keyword evidence="10 13" id="KW-0472">Membrane</keyword>